<organism evidence="2 3">
    <name type="scientific">Aerophobetes bacterium</name>
    <dbReference type="NCBI Taxonomy" id="2030807"/>
    <lineage>
        <taxon>Bacteria</taxon>
        <taxon>Candidatus Aerophobota</taxon>
    </lineage>
</organism>
<gene>
    <name evidence="2" type="ORF">COB11_03865</name>
</gene>
<dbReference type="Gene3D" id="3.10.350.10">
    <property type="entry name" value="LysM domain"/>
    <property type="match status" value="1"/>
</dbReference>
<dbReference type="Pfam" id="PF01476">
    <property type="entry name" value="LysM"/>
    <property type="match status" value="2"/>
</dbReference>
<proteinExistence type="predicted"/>
<protein>
    <recommendedName>
        <fullName evidence="1">LysM domain-containing protein</fullName>
    </recommendedName>
</protein>
<dbReference type="SMART" id="SM00257">
    <property type="entry name" value="LysM"/>
    <property type="match status" value="1"/>
</dbReference>
<sequence length="82" mass="9327">MEKNNLRDSKLQIGQVLLIPKSNAPKARSAVYTNELYVVQEGDNLWKIAIDNDVSVEALLRLNKLTQKKAKKLRPGDKLILR</sequence>
<dbReference type="InterPro" id="IPR036779">
    <property type="entry name" value="LysM_dom_sf"/>
</dbReference>
<accession>A0A2A4YI97</accession>
<evidence type="ECO:0000313" key="3">
    <source>
        <dbReference type="Proteomes" id="UP000217838"/>
    </source>
</evidence>
<feature type="domain" description="LysM" evidence="1">
    <location>
        <begin position="35"/>
        <end position="81"/>
    </location>
</feature>
<dbReference type="Proteomes" id="UP000217838">
    <property type="component" value="Unassembled WGS sequence"/>
</dbReference>
<dbReference type="EMBL" id="NVUU01000039">
    <property type="protein sequence ID" value="PCI94411.1"/>
    <property type="molecule type" value="Genomic_DNA"/>
</dbReference>
<dbReference type="CDD" id="cd00118">
    <property type="entry name" value="LysM"/>
    <property type="match status" value="1"/>
</dbReference>
<dbReference type="PROSITE" id="PS51782">
    <property type="entry name" value="LYSM"/>
    <property type="match status" value="1"/>
</dbReference>
<comment type="caution">
    <text evidence="2">The sequence shown here is derived from an EMBL/GenBank/DDBJ whole genome shotgun (WGS) entry which is preliminary data.</text>
</comment>
<dbReference type="SUPFAM" id="SSF54106">
    <property type="entry name" value="LysM domain"/>
    <property type="match status" value="1"/>
</dbReference>
<reference evidence="3" key="1">
    <citation type="submission" date="2017-08" db="EMBL/GenBank/DDBJ databases">
        <title>A dynamic microbial community with high functional redundancy inhabits the cold, oxic subseafloor aquifer.</title>
        <authorList>
            <person name="Tully B.J."/>
            <person name="Wheat C.G."/>
            <person name="Glazer B.T."/>
            <person name="Huber J.A."/>
        </authorList>
    </citation>
    <scope>NUCLEOTIDE SEQUENCE [LARGE SCALE GENOMIC DNA]</scope>
</reference>
<evidence type="ECO:0000259" key="1">
    <source>
        <dbReference type="PROSITE" id="PS51782"/>
    </source>
</evidence>
<evidence type="ECO:0000313" key="2">
    <source>
        <dbReference type="EMBL" id="PCI94411.1"/>
    </source>
</evidence>
<dbReference type="AlphaFoldDB" id="A0A2A4YI97"/>
<name>A0A2A4YI97_UNCAE</name>
<dbReference type="InterPro" id="IPR018392">
    <property type="entry name" value="LysM"/>
</dbReference>